<proteinExistence type="inferred from homology"/>
<sequence length="260" mass="29777">MSTYLRNIWNTRYFWVHLSLSDLRSRWRRSFFGILWTIIQPLGMTLLLAVVFGKVFKIEIRDYAPYILSGMIIWEFVTASATAGSLSFVQADAYIKQCNHPLAIYTLRTVLTNLIVLCLASVTLVAWVLVVMPQNFGWSWLAALSIYPILALIAWPLATFLAYVATRFRDLPHALGLLLQAMWFVSPIYFEAKLFRGGDLHALVDYNPIYHMLEIVRAPLLQGHWPSLENYAYCGGTIALLILLAVLLGRRAERKVIFYL</sequence>
<evidence type="ECO:0000256" key="2">
    <source>
        <dbReference type="ARBA" id="ARBA00007783"/>
    </source>
</evidence>
<evidence type="ECO:0000256" key="5">
    <source>
        <dbReference type="ARBA" id="ARBA00022692"/>
    </source>
</evidence>
<keyword evidence="5 9" id="KW-0812">Transmembrane</keyword>
<keyword evidence="6 9" id="KW-1133">Transmembrane helix</keyword>
<feature type="transmembrane region" description="Helical" evidence="9">
    <location>
        <begin position="171"/>
        <end position="190"/>
    </location>
</feature>
<evidence type="ECO:0000256" key="7">
    <source>
        <dbReference type="ARBA" id="ARBA00023047"/>
    </source>
</evidence>
<dbReference type="PANTHER" id="PTHR30413:SF10">
    <property type="entry name" value="CAPSULE POLYSACCHARIDE EXPORT INNER-MEMBRANE PROTEIN CTRC"/>
    <property type="match status" value="1"/>
</dbReference>
<dbReference type="EMBL" id="JAELYA010000004">
    <property type="protein sequence ID" value="MBO3276228.1"/>
    <property type="molecule type" value="Genomic_DNA"/>
</dbReference>
<evidence type="ECO:0000256" key="4">
    <source>
        <dbReference type="ARBA" id="ARBA00022475"/>
    </source>
</evidence>
<reference evidence="11 12" key="1">
    <citation type="submission" date="2020-12" db="EMBL/GenBank/DDBJ databases">
        <title>Pseudomonas schmalbachii sp. nov. isolated from millipede gut.</title>
        <authorList>
            <person name="Shelomi M."/>
        </authorList>
    </citation>
    <scope>NUCLEOTIDE SEQUENCE [LARGE SCALE GENOMIC DNA]</scope>
    <source>
        <strain evidence="11 12">Milli4</strain>
    </source>
</reference>
<accession>A0ABS3TRE0</accession>
<dbReference type="Proteomes" id="UP000669060">
    <property type="component" value="Unassembled WGS sequence"/>
</dbReference>
<keyword evidence="4 9" id="KW-1003">Cell membrane</keyword>
<evidence type="ECO:0000313" key="11">
    <source>
        <dbReference type="EMBL" id="MBO3276228.1"/>
    </source>
</evidence>
<name>A0ABS3TRE0_9PSED</name>
<keyword evidence="8 9" id="KW-0472">Membrane</keyword>
<evidence type="ECO:0000256" key="1">
    <source>
        <dbReference type="ARBA" id="ARBA00004651"/>
    </source>
</evidence>
<dbReference type="RefSeq" id="WP_208314246.1">
    <property type="nucleotide sequence ID" value="NZ_JAELYA010000004.1"/>
</dbReference>
<feature type="transmembrane region" description="Helical" evidence="9">
    <location>
        <begin position="110"/>
        <end position="132"/>
    </location>
</feature>
<feature type="domain" description="ABC transmembrane type-2" evidence="10">
    <location>
        <begin position="32"/>
        <end position="252"/>
    </location>
</feature>
<gene>
    <name evidence="11" type="ORF">JFY56_13405</name>
</gene>
<feature type="transmembrane region" description="Helical" evidence="9">
    <location>
        <begin position="230"/>
        <end position="249"/>
    </location>
</feature>
<protein>
    <recommendedName>
        <fullName evidence="9">Transport permease protein</fullName>
    </recommendedName>
</protein>
<evidence type="ECO:0000256" key="8">
    <source>
        <dbReference type="ARBA" id="ARBA00023136"/>
    </source>
</evidence>
<comment type="similarity">
    <text evidence="2 9">Belongs to the ABC-2 integral membrane protein family.</text>
</comment>
<organism evidence="11 12">
    <name type="scientific">Pseudomonas schmalbachii</name>
    <dbReference type="NCBI Taxonomy" id="2816993"/>
    <lineage>
        <taxon>Bacteria</taxon>
        <taxon>Pseudomonadati</taxon>
        <taxon>Pseudomonadota</taxon>
        <taxon>Gammaproteobacteria</taxon>
        <taxon>Pseudomonadales</taxon>
        <taxon>Pseudomonadaceae</taxon>
        <taxon>Pseudomonas</taxon>
    </lineage>
</organism>
<keyword evidence="7" id="KW-0762">Sugar transport</keyword>
<evidence type="ECO:0000256" key="6">
    <source>
        <dbReference type="ARBA" id="ARBA00022989"/>
    </source>
</evidence>
<keyword evidence="12" id="KW-1185">Reference proteome</keyword>
<evidence type="ECO:0000256" key="3">
    <source>
        <dbReference type="ARBA" id="ARBA00022448"/>
    </source>
</evidence>
<dbReference type="PANTHER" id="PTHR30413">
    <property type="entry name" value="INNER MEMBRANE TRANSPORT PERMEASE"/>
    <property type="match status" value="1"/>
</dbReference>
<comment type="caution">
    <text evidence="11">The sequence shown here is derived from an EMBL/GenBank/DDBJ whole genome shotgun (WGS) entry which is preliminary data.</text>
</comment>
<evidence type="ECO:0000256" key="9">
    <source>
        <dbReference type="RuleBase" id="RU361157"/>
    </source>
</evidence>
<keyword evidence="7" id="KW-0625">Polysaccharide transport</keyword>
<feature type="transmembrane region" description="Helical" evidence="9">
    <location>
        <begin position="138"/>
        <end position="164"/>
    </location>
</feature>
<dbReference type="Pfam" id="PF01061">
    <property type="entry name" value="ABC2_membrane"/>
    <property type="match status" value="1"/>
</dbReference>
<evidence type="ECO:0000313" key="12">
    <source>
        <dbReference type="Proteomes" id="UP000669060"/>
    </source>
</evidence>
<keyword evidence="3 9" id="KW-0813">Transport</keyword>
<dbReference type="PROSITE" id="PS51012">
    <property type="entry name" value="ABC_TM2"/>
    <property type="match status" value="1"/>
</dbReference>
<evidence type="ECO:0000259" key="10">
    <source>
        <dbReference type="PROSITE" id="PS51012"/>
    </source>
</evidence>
<dbReference type="InterPro" id="IPR013525">
    <property type="entry name" value="ABC2_TM"/>
</dbReference>
<feature type="transmembrane region" description="Helical" evidence="9">
    <location>
        <begin position="31"/>
        <end position="52"/>
    </location>
</feature>
<comment type="subcellular location">
    <subcellularLocation>
        <location evidence="9">Cell inner membrane</location>
        <topology evidence="9">Multi-pass membrane protein</topology>
    </subcellularLocation>
    <subcellularLocation>
        <location evidence="1">Cell membrane</location>
        <topology evidence="1">Multi-pass membrane protein</topology>
    </subcellularLocation>
</comment>
<feature type="transmembrane region" description="Helical" evidence="9">
    <location>
        <begin position="64"/>
        <end position="89"/>
    </location>
</feature>
<dbReference type="InterPro" id="IPR047817">
    <property type="entry name" value="ABC2_TM_bact-type"/>
</dbReference>